<dbReference type="EMBL" id="JABBXD010000004">
    <property type="protein sequence ID" value="MBD3585936.1"/>
    <property type="molecule type" value="Genomic_DNA"/>
</dbReference>
<dbReference type="SUPFAM" id="SSF53649">
    <property type="entry name" value="Alkaline phosphatase-like"/>
    <property type="match status" value="1"/>
</dbReference>
<organism evidence="2 3">
    <name type="scientific">Salinimonas profundi</name>
    <dbReference type="NCBI Taxonomy" id="2729140"/>
    <lineage>
        <taxon>Bacteria</taxon>
        <taxon>Pseudomonadati</taxon>
        <taxon>Pseudomonadota</taxon>
        <taxon>Gammaproteobacteria</taxon>
        <taxon>Alteromonadales</taxon>
        <taxon>Alteromonadaceae</taxon>
        <taxon>Alteromonas/Salinimonas group</taxon>
        <taxon>Salinimonas</taxon>
    </lineage>
</organism>
<dbReference type="PANTHER" id="PTHR10151:SF120">
    <property type="entry name" value="BIS(5'-ADENOSYL)-TRIPHOSPHATASE"/>
    <property type="match status" value="1"/>
</dbReference>
<dbReference type="Proteomes" id="UP000624419">
    <property type="component" value="Unassembled WGS sequence"/>
</dbReference>
<accession>A0ABR8LLI4</accession>
<keyword evidence="3" id="KW-1185">Reference proteome</keyword>
<dbReference type="Gene3D" id="3.30.1360.180">
    <property type="match status" value="1"/>
</dbReference>
<dbReference type="InterPro" id="IPR017850">
    <property type="entry name" value="Alkaline_phosphatase_core_sf"/>
</dbReference>
<evidence type="ECO:0000313" key="2">
    <source>
        <dbReference type="EMBL" id="MBD3585936.1"/>
    </source>
</evidence>
<evidence type="ECO:0000313" key="3">
    <source>
        <dbReference type="Proteomes" id="UP000624419"/>
    </source>
</evidence>
<dbReference type="CDD" id="cd16018">
    <property type="entry name" value="Enpp"/>
    <property type="match status" value="1"/>
</dbReference>
<keyword evidence="1" id="KW-0732">Signal</keyword>
<gene>
    <name evidence="2" type="ORF">HHX48_09330</name>
</gene>
<protein>
    <submittedName>
        <fullName evidence="2">Alkaline phosphatase family protein</fullName>
    </submittedName>
</protein>
<dbReference type="InterPro" id="IPR002591">
    <property type="entry name" value="Phosphodiest/P_Trfase"/>
</dbReference>
<feature type="signal peptide" evidence="1">
    <location>
        <begin position="1"/>
        <end position="19"/>
    </location>
</feature>
<dbReference type="Pfam" id="PF01663">
    <property type="entry name" value="Phosphodiest"/>
    <property type="match status" value="1"/>
</dbReference>
<dbReference type="PANTHER" id="PTHR10151">
    <property type="entry name" value="ECTONUCLEOTIDE PYROPHOSPHATASE/PHOSPHODIESTERASE"/>
    <property type="match status" value="1"/>
</dbReference>
<feature type="chain" id="PRO_5045597106" evidence="1">
    <location>
        <begin position="20"/>
        <end position="406"/>
    </location>
</feature>
<name>A0ABR8LLI4_9ALTE</name>
<dbReference type="Gene3D" id="3.40.720.10">
    <property type="entry name" value="Alkaline Phosphatase, subunit A"/>
    <property type="match status" value="1"/>
</dbReference>
<proteinExistence type="predicted"/>
<evidence type="ECO:0000256" key="1">
    <source>
        <dbReference type="SAM" id="SignalP"/>
    </source>
</evidence>
<sequence>MLRFLPVLCLIFLSSLATAKPANNQHVVLISVDGLRHDYIEKHQASELSRIAAQGVRAERMTPVYPANTFPNHLSLITGRYPVNHGIVNNRFTDKTRSDGKDFAKYSMGKGFKDSTWVNGTPLWNLAELNGVKAATYFWPESDARVNGRTPTYFYHYSKYADYQARIDQIIQWLRLPNNARPKFIAGYFSLVDSQGHKYGPNAQQTRLAVQEVDALLGQLFDRLQSFDFPVNLIIVSDHGMQSTDKDSRVQVDSLDIDTTLFEIVNQHTQLHIYAKENTSSQEITALKHRLDSQSDQRFTLLNQQLRKKYHYPVTARTGDILLQASSGTVFTEDKQSNVMPGSHGYWPDAQAMGATFVAVGPAFKSNVQLPVMSNLEVYPAIAHIMGLSLLGNIDGKMDVITQGLR</sequence>
<comment type="caution">
    <text evidence="2">The sequence shown here is derived from an EMBL/GenBank/DDBJ whole genome shotgun (WGS) entry which is preliminary data.</text>
</comment>
<dbReference type="RefSeq" id="WP_191024450.1">
    <property type="nucleotide sequence ID" value="NZ_JABBXD010000004.1"/>
</dbReference>
<reference evidence="2 3" key="1">
    <citation type="submission" date="2020-04" db="EMBL/GenBank/DDBJ databases">
        <title>Salinimonas sp. HHU 13199.</title>
        <authorList>
            <person name="Cui X."/>
            <person name="Zhang D."/>
        </authorList>
    </citation>
    <scope>NUCLEOTIDE SEQUENCE [LARGE SCALE GENOMIC DNA]</scope>
    <source>
        <strain evidence="2 3">HHU 13199</strain>
    </source>
</reference>